<accession>A0ABV4CHQ6</accession>
<organism evidence="1 2">
    <name type="scientific">Saccharopolyspora cebuensis</name>
    <dbReference type="NCBI Taxonomy" id="418759"/>
    <lineage>
        <taxon>Bacteria</taxon>
        <taxon>Bacillati</taxon>
        <taxon>Actinomycetota</taxon>
        <taxon>Actinomycetes</taxon>
        <taxon>Pseudonocardiales</taxon>
        <taxon>Pseudonocardiaceae</taxon>
        <taxon>Saccharopolyspora</taxon>
    </lineage>
</organism>
<dbReference type="RefSeq" id="WP_345367246.1">
    <property type="nucleotide sequence ID" value="NZ_BAABII010000018.1"/>
</dbReference>
<dbReference type="Proteomes" id="UP001564626">
    <property type="component" value="Unassembled WGS sequence"/>
</dbReference>
<protein>
    <submittedName>
        <fullName evidence="1">Uncharacterized protein</fullName>
    </submittedName>
</protein>
<evidence type="ECO:0000313" key="2">
    <source>
        <dbReference type="Proteomes" id="UP001564626"/>
    </source>
</evidence>
<comment type="caution">
    <text evidence="1">The sequence shown here is derived from an EMBL/GenBank/DDBJ whole genome shotgun (WGS) entry which is preliminary data.</text>
</comment>
<dbReference type="EMBL" id="JBGEHV010000023">
    <property type="protein sequence ID" value="MEY8040606.1"/>
    <property type="molecule type" value="Genomic_DNA"/>
</dbReference>
<name>A0ABV4CHQ6_9PSEU</name>
<keyword evidence="2" id="KW-1185">Reference proteome</keyword>
<gene>
    <name evidence="1" type="ORF">AB8O55_14465</name>
</gene>
<proteinExistence type="predicted"/>
<reference evidence="1 2" key="1">
    <citation type="submission" date="2024-08" db="EMBL/GenBank/DDBJ databases">
        <title>Genome mining of Saccharopolyspora cebuensis PGLac3 from Nigerian medicinal plant.</title>
        <authorList>
            <person name="Ezeobiora C.E."/>
            <person name="Igbokwe N.H."/>
            <person name="Amin D.H."/>
            <person name="Mendie U.E."/>
        </authorList>
    </citation>
    <scope>NUCLEOTIDE SEQUENCE [LARGE SCALE GENOMIC DNA]</scope>
    <source>
        <strain evidence="1 2">PGLac3</strain>
    </source>
</reference>
<evidence type="ECO:0000313" key="1">
    <source>
        <dbReference type="EMBL" id="MEY8040606.1"/>
    </source>
</evidence>
<sequence>MTGTTTALLRHFADLRDGTHGHAPAPHERDRAAKERLFEGTAGLLDGYARAALIEINTALLLDTGLISTTGVRRDEDGGLEARWELTWPEQRDAGVDPIRLHAHYGAAFHHPHLRGATVGDWPLNVFTDEQAAEELPVLRAIAAADLHNLVFRCDYRIVPAVVEGSER</sequence>